<proteinExistence type="predicted"/>
<feature type="non-terminal residue" evidence="2">
    <location>
        <position position="240"/>
    </location>
</feature>
<keyword evidence="3" id="KW-1185">Reference proteome</keyword>
<dbReference type="OrthoDB" id="8300194at2759"/>
<dbReference type="AlphaFoldDB" id="A0A8T9BS08"/>
<protein>
    <recommendedName>
        <fullName evidence="1">Heterokaryon incompatibility domain-containing protein</fullName>
    </recommendedName>
</protein>
<organism evidence="2 3">
    <name type="scientific">Lachnellula suecica</name>
    <dbReference type="NCBI Taxonomy" id="602035"/>
    <lineage>
        <taxon>Eukaryota</taxon>
        <taxon>Fungi</taxon>
        <taxon>Dikarya</taxon>
        <taxon>Ascomycota</taxon>
        <taxon>Pezizomycotina</taxon>
        <taxon>Leotiomycetes</taxon>
        <taxon>Helotiales</taxon>
        <taxon>Lachnaceae</taxon>
        <taxon>Lachnellula</taxon>
    </lineage>
</organism>
<gene>
    <name evidence="2" type="ORF">LSUE1_G010308</name>
</gene>
<feature type="domain" description="Heterokaryon incompatibility" evidence="1">
    <location>
        <begin position="10"/>
        <end position="133"/>
    </location>
</feature>
<dbReference type="Pfam" id="PF06985">
    <property type="entry name" value="HET"/>
    <property type="match status" value="1"/>
</dbReference>
<evidence type="ECO:0000313" key="2">
    <source>
        <dbReference type="EMBL" id="TVY57671.1"/>
    </source>
</evidence>
<evidence type="ECO:0000313" key="3">
    <source>
        <dbReference type="Proteomes" id="UP000469558"/>
    </source>
</evidence>
<sequence length="240" mass="26868">MEIGDMSIPWRKLPKSIRDGITVAANLSLHCLWIDSICIIQDDPADVTRELAQMSRIYSQATVTIAASRAETVEDGFLQPRQVNVEPGVSFDLPCSFKLPYRCPNGELGSIYLAPLKTTVPEPLDARAWAFQERMLSPRILEYGSRQVRWLCAHSDCQASCSDGWIPVSDEHRKESLLVDNAVPWTTIVGSYTRRKLALQTDRPLAIAGIAEAFHEHSHENDTYLAGLWSSSLATDLLWK</sequence>
<dbReference type="Proteomes" id="UP000469558">
    <property type="component" value="Unassembled WGS sequence"/>
</dbReference>
<dbReference type="EMBL" id="QGMK01002556">
    <property type="protein sequence ID" value="TVY57671.1"/>
    <property type="molecule type" value="Genomic_DNA"/>
</dbReference>
<comment type="caution">
    <text evidence="2">The sequence shown here is derived from an EMBL/GenBank/DDBJ whole genome shotgun (WGS) entry which is preliminary data.</text>
</comment>
<name>A0A8T9BS08_9HELO</name>
<dbReference type="PANTHER" id="PTHR33112">
    <property type="entry name" value="DOMAIN PROTEIN, PUTATIVE-RELATED"/>
    <property type="match status" value="1"/>
</dbReference>
<dbReference type="InterPro" id="IPR010730">
    <property type="entry name" value="HET"/>
</dbReference>
<dbReference type="PANTHER" id="PTHR33112:SF16">
    <property type="entry name" value="HETEROKARYON INCOMPATIBILITY DOMAIN-CONTAINING PROTEIN"/>
    <property type="match status" value="1"/>
</dbReference>
<reference evidence="2 3" key="1">
    <citation type="submission" date="2018-05" db="EMBL/GenBank/DDBJ databases">
        <title>Genome sequencing and assembly of the regulated plant pathogen Lachnellula willkommii and related sister species for the development of diagnostic species identification markers.</title>
        <authorList>
            <person name="Giroux E."/>
            <person name="Bilodeau G."/>
        </authorList>
    </citation>
    <scope>NUCLEOTIDE SEQUENCE [LARGE SCALE GENOMIC DNA]</scope>
    <source>
        <strain evidence="2 3">CBS 268.59</strain>
    </source>
</reference>
<accession>A0A8T9BS08</accession>
<evidence type="ECO:0000259" key="1">
    <source>
        <dbReference type="Pfam" id="PF06985"/>
    </source>
</evidence>